<keyword evidence="1" id="KW-1133">Transmembrane helix</keyword>
<feature type="transmembrane region" description="Helical" evidence="1">
    <location>
        <begin position="185"/>
        <end position="206"/>
    </location>
</feature>
<dbReference type="KEGG" id="tmu:111822153"/>
<reference evidence="3" key="1">
    <citation type="submission" date="2025-08" db="UniProtKB">
        <authorList>
            <consortium name="RefSeq"/>
        </authorList>
    </citation>
    <scope>IDENTIFICATION</scope>
</reference>
<keyword evidence="1" id="KW-0472">Membrane</keyword>
<gene>
    <name evidence="3" type="primary">LOC111822153</name>
</gene>
<feature type="transmembrane region" description="Helical" evidence="1">
    <location>
        <begin position="18"/>
        <end position="37"/>
    </location>
</feature>
<evidence type="ECO:0000313" key="3">
    <source>
        <dbReference type="RefSeq" id="XP_023595245.1"/>
    </source>
</evidence>
<feature type="transmembrane region" description="Helical" evidence="1">
    <location>
        <begin position="132"/>
        <end position="156"/>
    </location>
</feature>
<dbReference type="RefSeq" id="XP_023595245.1">
    <property type="nucleotide sequence ID" value="XM_023739477.1"/>
</dbReference>
<name>A0A2Y9RJ71_TRIMA</name>
<proteinExistence type="predicted"/>
<sequence>TPLPVCSRLEMQPFCRQLFGLLLSYMSWTSGIVLAISRSWRVWEFDSKVVPVVFIGLWDVFYIQKVDISGVLVEMAQEHVMNESWAISDEISYAQDMILLANFIKLPVLIFGTLTLWVSWIKAPYPDFLRMYYKMCACLLLFSSVCTASAVIWNFYADFSGNTTFDFPPSFPVKKEALIGKRWSYVLPLGITTASMSVISALSFLFERYLLTPQSQM</sequence>
<accession>A0A2Y9RJ71</accession>
<dbReference type="Proteomes" id="UP000248480">
    <property type="component" value="Unplaced"/>
</dbReference>
<protein>
    <submittedName>
        <fullName evidence="3">Uncharacterized protein LOC111822153</fullName>
    </submittedName>
</protein>
<feature type="transmembrane region" description="Helical" evidence="1">
    <location>
        <begin position="98"/>
        <end position="120"/>
    </location>
</feature>
<evidence type="ECO:0000313" key="2">
    <source>
        <dbReference type="Proteomes" id="UP000248480"/>
    </source>
</evidence>
<keyword evidence="1" id="KW-0812">Transmembrane</keyword>
<dbReference type="AlphaFoldDB" id="A0A2Y9RJ71"/>
<evidence type="ECO:0000256" key="1">
    <source>
        <dbReference type="SAM" id="Phobius"/>
    </source>
</evidence>
<dbReference type="InParanoid" id="A0A2Y9RJ71"/>
<dbReference type="GeneID" id="111822153"/>
<keyword evidence="2" id="KW-1185">Reference proteome</keyword>
<dbReference type="Gene3D" id="1.20.140.150">
    <property type="match status" value="1"/>
</dbReference>
<feature type="non-terminal residue" evidence="3">
    <location>
        <position position="217"/>
    </location>
</feature>
<feature type="non-terminal residue" evidence="3">
    <location>
        <position position="1"/>
    </location>
</feature>
<organism evidence="2 3">
    <name type="scientific">Trichechus manatus latirostris</name>
    <name type="common">Florida manatee</name>
    <dbReference type="NCBI Taxonomy" id="127582"/>
    <lineage>
        <taxon>Eukaryota</taxon>
        <taxon>Metazoa</taxon>
        <taxon>Chordata</taxon>
        <taxon>Craniata</taxon>
        <taxon>Vertebrata</taxon>
        <taxon>Euteleostomi</taxon>
        <taxon>Mammalia</taxon>
        <taxon>Eutheria</taxon>
        <taxon>Afrotheria</taxon>
        <taxon>Sirenia</taxon>
        <taxon>Trichechidae</taxon>
        <taxon>Trichechus</taxon>
    </lineage>
</organism>